<evidence type="ECO:0000256" key="3">
    <source>
        <dbReference type="ARBA" id="ARBA00022833"/>
    </source>
</evidence>
<dbReference type="SUPFAM" id="SSF144232">
    <property type="entry name" value="HIT/MYND zinc finger-like"/>
    <property type="match status" value="1"/>
</dbReference>
<dbReference type="Pfam" id="PF01753">
    <property type="entry name" value="zf-MYND"/>
    <property type="match status" value="1"/>
</dbReference>
<comment type="caution">
    <text evidence="6">The sequence shown here is derived from an EMBL/GenBank/DDBJ whole genome shotgun (WGS) entry which is preliminary data.</text>
</comment>
<evidence type="ECO:0000313" key="6">
    <source>
        <dbReference type="EMBL" id="KAK7063735.1"/>
    </source>
</evidence>
<keyword evidence="7" id="KW-1185">Reference proteome</keyword>
<sequence>MRCHFPNRPDAADIHQLGVTLNSTSAPQFLCLLPVFYLFLDPSRIPTIDELESPSELIVRDCTAALLALNAIITSFPPRKTCPDLWPRVWPWFQFISTYHPLLHDITALITDEKQFYGGFMTFCYDMCDDSANRKLITSTPGCPFIAVRAWTMFSRRKDFHESQSVLAMVQDFLFRGDASLDELLEGAGGSITDLADLVIRICDFAIPPNEDDMTSLFGLEFVFDIVAVVQQTNKTDENKTDIDKPNPLCLALIPRGFVKAVTEAAVCLSGIPYGKVTSDLQTLMRRNLQILIMLIRHPRGDRCLRRAVQHGLCNIIQACGRRTSTWRNLDDILCVLLADILAPATVHYHVLFDLRTHWGHPEHDTPLYAEKLVAASKAFADTFHQRTEALDQFNTKQRTCDNVECMTRLHKNDFKRCSGCCAYLYCSPTCQAIDWRAGHREAWGYYHTHRKSECASVTPQREYEFLRFLANSHHHHPTVRISLAREHVHFLAEHKNSQLCTIYDYGVAPMQIHWFGISDPDLRVQASDFGGREALAAAARAAQSLGPMSMEIIRMSEATSYVDLVVPVRRLKPEVGRELLRVVPWVSFLDETKLDKEVERALGETATQ</sequence>
<keyword evidence="2 4" id="KW-0863">Zinc-finger</keyword>
<evidence type="ECO:0000256" key="2">
    <source>
        <dbReference type="ARBA" id="ARBA00022771"/>
    </source>
</evidence>
<dbReference type="GO" id="GO:0008270">
    <property type="term" value="F:zinc ion binding"/>
    <property type="evidence" value="ECO:0007669"/>
    <property type="project" value="UniProtKB-KW"/>
</dbReference>
<gene>
    <name evidence="6" type="ORF">R3P38DRAFT_2593496</name>
</gene>
<evidence type="ECO:0000256" key="4">
    <source>
        <dbReference type="PROSITE-ProRule" id="PRU00134"/>
    </source>
</evidence>
<dbReference type="PROSITE" id="PS50865">
    <property type="entry name" value="ZF_MYND_2"/>
    <property type="match status" value="1"/>
</dbReference>
<organism evidence="6 7">
    <name type="scientific">Favolaschia claudopus</name>
    <dbReference type="NCBI Taxonomy" id="2862362"/>
    <lineage>
        <taxon>Eukaryota</taxon>
        <taxon>Fungi</taxon>
        <taxon>Dikarya</taxon>
        <taxon>Basidiomycota</taxon>
        <taxon>Agaricomycotina</taxon>
        <taxon>Agaricomycetes</taxon>
        <taxon>Agaricomycetidae</taxon>
        <taxon>Agaricales</taxon>
        <taxon>Marasmiineae</taxon>
        <taxon>Mycenaceae</taxon>
        <taxon>Favolaschia</taxon>
    </lineage>
</organism>
<evidence type="ECO:0000313" key="7">
    <source>
        <dbReference type="Proteomes" id="UP001362999"/>
    </source>
</evidence>
<evidence type="ECO:0000256" key="1">
    <source>
        <dbReference type="ARBA" id="ARBA00022723"/>
    </source>
</evidence>
<dbReference type="Gene3D" id="6.10.140.2220">
    <property type="match status" value="1"/>
</dbReference>
<feature type="domain" description="MYND-type" evidence="5">
    <location>
        <begin position="403"/>
        <end position="444"/>
    </location>
</feature>
<name>A0AAW0EGD9_9AGAR</name>
<dbReference type="Proteomes" id="UP001362999">
    <property type="component" value="Unassembled WGS sequence"/>
</dbReference>
<dbReference type="EMBL" id="JAWWNJ010000001">
    <property type="protein sequence ID" value="KAK7063735.1"/>
    <property type="molecule type" value="Genomic_DNA"/>
</dbReference>
<evidence type="ECO:0000259" key="5">
    <source>
        <dbReference type="PROSITE" id="PS50865"/>
    </source>
</evidence>
<keyword evidence="3" id="KW-0862">Zinc</keyword>
<dbReference type="InterPro" id="IPR002893">
    <property type="entry name" value="Znf_MYND"/>
</dbReference>
<keyword evidence="1" id="KW-0479">Metal-binding</keyword>
<proteinExistence type="predicted"/>
<reference evidence="6 7" key="1">
    <citation type="journal article" date="2024" name="J Genomics">
        <title>Draft genome sequencing and assembly of Favolaschia claudopus CIRM-BRFM 2984 isolated from oak limbs.</title>
        <authorList>
            <person name="Navarro D."/>
            <person name="Drula E."/>
            <person name="Chaduli D."/>
            <person name="Cazenave R."/>
            <person name="Ahrendt S."/>
            <person name="Wang J."/>
            <person name="Lipzen A."/>
            <person name="Daum C."/>
            <person name="Barry K."/>
            <person name="Grigoriev I.V."/>
            <person name="Favel A."/>
            <person name="Rosso M.N."/>
            <person name="Martin F."/>
        </authorList>
    </citation>
    <scope>NUCLEOTIDE SEQUENCE [LARGE SCALE GENOMIC DNA]</scope>
    <source>
        <strain evidence="6 7">CIRM-BRFM 2984</strain>
    </source>
</reference>
<protein>
    <recommendedName>
        <fullName evidence="5">MYND-type domain-containing protein</fullName>
    </recommendedName>
</protein>
<dbReference type="AlphaFoldDB" id="A0AAW0EGD9"/>
<accession>A0AAW0EGD9</accession>